<keyword evidence="2" id="KW-1185">Reference proteome</keyword>
<evidence type="ECO:0008006" key="3">
    <source>
        <dbReference type="Google" id="ProtNLM"/>
    </source>
</evidence>
<accession>A0ABU1U1L7</accession>
<comment type="caution">
    <text evidence="1">The sequence shown here is derived from an EMBL/GenBank/DDBJ whole genome shotgun (WGS) entry which is preliminary data.</text>
</comment>
<protein>
    <recommendedName>
        <fullName evidence="3">Aldolase</fullName>
    </recommendedName>
</protein>
<evidence type="ECO:0000313" key="1">
    <source>
        <dbReference type="EMBL" id="MDR7073382.1"/>
    </source>
</evidence>
<dbReference type="InterPro" id="IPR027417">
    <property type="entry name" value="P-loop_NTPase"/>
</dbReference>
<dbReference type="Proteomes" id="UP001258181">
    <property type="component" value="Unassembled WGS sequence"/>
</dbReference>
<sequence>MKSLLTTKQTYQYNTFGLSISSEIQLPELFPTPFYGEGDVHIEVSDLTQIWEQKVSPNTQVFVERNFVLFQIPDLAIFCIRDGNSIVFSPFLNLDLDKIRLYLLGTCMGTILLQKKILGLHGSAIAINGKAYAFIGESGVGKSTLASAFILQDFKLISDDVIAINFDNQNNPIMMPSYPQQKLWKESLIKFGMDSKKYQPLFERETKFAVPVENPVKVPIELAGVIELEVNDSDSIKYEKIKGLNKIATLFQHTYRSSFINRLELSDWHFKETVKLLDKIQINKLSRPKNQFTAHELVAVVLDNI</sequence>
<dbReference type="EMBL" id="JAVDWA010000003">
    <property type="protein sequence ID" value="MDR7073382.1"/>
    <property type="molecule type" value="Genomic_DNA"/>
</dbReference>
<name>A0ABU1U1L7_9BACL</name>
<gene>
    <name evidence="1" type="ORF">J2X07_002368</name>
</gene>
<reference evidence="1 2" key="1">
    <citation type="submission" date="2023-07" db="EMBL/GenBank/DDBJ databases">
        <title>Sorghum-associated microbial communities from plants grown in Nebraska, USA.</title>
        <authorList>
            <person name="Schachtman D."/>
        </authorList>
    </citation>
    <scope>NUCLEOTIDE SEQUENCE [LARGE SCALE GENOMIC DNA]</scope>
    <source>
        <strain evidence="1 2">BE211</strain>
    </source>
</reference>
<proteinExistence type="predicted"/>
<dbReference type="Gene3D" id="3.40.50.300">
    <property type="entry name" value="P-loop containing nucleotide triphosphate hydrolases"/>
    <property type="match status" value="1"/>
</dbReference>
<evidence type="ECO:0000313" key="2">
    <source>
        <dbReference type="Proteomes" id="UP001258181"/>
    </source>
</evidence>
<organism evidence="1 2">
    <name type="scientific">Fictibacillus barbaricus</name>
    <dbReference type="NCBI Taxonomy" id="182136"/>
    <lineage>
        <taxon>Bacteria</taxon>
        <taxon>Bacillati</taxon>
        <taxon>Bacillota</taxon>
        <taxon>Bacilli</taxon>
        <taxon>Bacillales</taxon>
        <taxon>Fictibacillaceae</taxon>
        <taxon>Fictibacillus</taxon>
    </lineage>
</organism>
<dbReference type="SUPFAM" id="SSF53795">
    <property type="entry name" value="PEP carboxykinase-like"/>
    <property type="match status" value="1"/>
</dbReference>